<accession>X0TIL5</accession>
<reference evidence="1" key="1">
    <citation type="journal article" date="2014" name="Front. Microbiol.">
        <title>High frequency of phylogenetically diverse reductive dehalogenase-homologous genes in deep subseafloor sedimentary metagenomes.</title>
        <authorList>
            <person name="Kawai M."/>
            <person name="Futagami T."/>
            <person name="Toyoda A."/>
            <person name="Takaki Y."/>
            <person name="Nishi S."/>
            <person name="Hori S."/>
            <person name="Arai W."/>
            <person name="Tsubouchi T."/>
            <person name="Morono Y."/>
            <person name="Uchiyama I."/>
            <person name="Ito T."/>
            <person name="Fujiyama A."/>
            <person name="Inagaki F."/>
            <person name="Takami H."/>
        </authorList>
    </citation>
    <scope>NUCLEOTIDE SEQUENCE</scope>
    <source>
        <strain evidence="1">Expedition CK06-06</strain>
    </source>
</reference>
<gene>
    <name evidence="1" type="ORF">S01H1_30933</name>
</gene>
<evidence type="ECO:0000313" key="1">
    <source>
        <dbReference type="EMBL" id="GAF87106.1"/>
    </source>
</evidence>
<comment type="caution">
    <text evidence="1">The sequence shown here is derived from an EMBL/GenBank/DDBJ whole genome shotgun (WGS) entry which is preliminary data.</text>
</comment>
<proteinExistence type="predicted"/>
<dbReference type="EMBL" id="BARS01019064">
    <property type="protein sequence ID" value="GAF87106.1"/>
    <property type="molecule type" value="Genomic_DNA"/>
</dbReference>
<name>X0TIL5_9ZZZZ</name>
<protein>
    <submittedName>
        <fullName evidence="1">Uncharacterized protein</fullName>
    </submittedName>
</protein>
<dbReference type="AlphaFoldDB" id="X0TIL5"/>
<sequence length="76" mass="8934">MDAYYTKVAWDVPLAQIQPYYNVYALKVPLFYQDSTVGGDENLTHFTLDCSEFHELPEEEYLNKNNTSVRCCKFKK</sequence>
<organism evidence="1">
    <name type="scientific">marine sediment metagenome</name>
    <dbReference type="NCBI Taxonomy" id="412755"/>
    <lineage>
        <taxon>unclassified sequences</taxon>
        <taxon>metagenomes</taxon>
        <taxon>ecological metagenomes</taxon>
    </lineage>
</organism>